<protein>
    <recommendedName>
        <fullName evidence="2">CAAX prenyl protease 2/Lysostaphin resistance protein A-like domain-containing protein</fullName>
    </recommendedName>
</protein>
<feature type="transmembrane region" description="Helical" evidence="1">
    <location>
        <begin position="66"/>
        <end position="89"/>
    </location>
</feature>
<feature type="transmembrane region" description="Helical" evidence="1">
    <location>
        <begin position="140"/>
        <end position="159"/>
    </location>
</feature>
<feature type="transmembrane region" description="Helical" evidence="1">
    <location>
        <begin position="276"/>
        <end position="295"/>
    </location>
</feature>
<evidence type="ECO:0000259" key="2">
    <source>
        <dbReference type="Pfam" id="PF02517"/>
    </source>
</evidence>
<evidence type="ECO:0000256" key="1">
    <source>
        <dbReference type="SAM" id="Phobius"/>
    </source>
</evidence>
<dbReference type="GO" id="GO:0080120">
    <property type="term" value="P:CAAX-box protein maturation"/>
    <property type="evidence" value="ECO:0007669"/>
    <property type="project" value="UniProtKB-ARBA"/>
</dbReference>
<dbReference type="EMBL" id="FOEP01000004">
    <property type="protein sequence ID" value="SEQ15509.1"/>
    <property type="molecule type" value="Genomic_DNA"/>
</dbReference>
<feature type="transmembrane region" description="Helical" evidence="1">
    <location>
        <begin position="231"/>
        <end position="251"/>
    </location>
</feature>
<evidence type="ECO:0000313" key="3">
    <source>
        <dbReference type="EMBL" id="SEQ15509.1"/>
    </source>
</evidence>
<feature type="transmembrane region" description="Helical" evidence="1">
    <location>
        <begin position="24"/>
        <end position="46"/>
    </location>
</feature>
<feature type="transmembrane region" description="Helical" evidence="1">
    <location>
        <begin position="110"/>
        <end position="128"/>
    </location>
</feature>
<keyword evidence="1" id="KW-1133">Transmembrane helix</keyword>
<dbReference type="Pfam" id="PF02517">
    <property type="entry name" value="Rce1-like"/>
    <property type="match status" value="1"/>
</dbReference>
<name>A0A1H9DQ11_9RHOB</name>
<feature type="transmembrane region" description="Helical" evidence="1">
    <location>
        <begin position="180"/>
        <end position="199"/>
    </location>
</feature>
<keyword evidence="4" id="KW-1185">Reference proteome</keyword>
<organism evidence="3 4">
    <name type="scientific">Thalassovita taeanensis</name>
    <dbReference type="NCBI Taxonomy" id="657014"/>
    <lineage>
        <taxon>Bacteria</taxon>
        <taxon>Pseudomonadati</taxon>
        <taxon>Pseudomonadota</taxon>
        <taxon>Alphaproteobacteria</taxon>
        <taxon>Rhodobacterales</taxon>
        <taxon>Roseobacteraceae</taxon>
        <taxon>Thalassovita</taxon>
    </lineage>
</organism>
<dbReference type="RefSeq" id="WP_090269319.1">
    <property type="nucleotide sequence ID" value="NZ_FOEP01000004.1"/>
</dbReference>
<sequence length="297" mass="31867">MPLPYAAHLRFVAPARSRSEPWRLALGIVMVVVIYIGLLWAVQAIVMTVLSPDAYLMFRQSTARGATAGGALFILGSFACLAVAIMAVAHQLHGRGPATLVGPPRLALRQGVTVLLGLTMLFTAIWLLPPSEVGPSAEQTLPVLDWAVLLPLSIPALLIQTTAEELAFRGYIQQQLAARFRSPLIWMGLPACLFGLMHYRPEAGGNAPLLMAWAALFSLAAADLTARAGTLGPAIVLHFASNATAILFVSYDSSLSGLALHQQPLDLADTDALRPMFLADCATLLLCWLTARLILRR</sequence>
<dbReference type="AlphaFoldDB" id="A0A1H9DQ11"/>
<dbReference type="InterPro" id="IPR003675">
    <property type="entry name" value="Rce1/LyrA-like_dom"/>
</dbReference>
<evidence type="ECO:0000313" key="4">
    <source>
        <dbReference type="Proteomes" id="UP000198634"/>
    </source>
</evidence>
<keyword evidence="1" id="KW-0812">Transmembrane</keyword>
<dbReference type="OrthoDB" id="7171777at2"/>
<reference evidence="3 4" key="1">
    <citation type="submission" date="2016-10" db="EMBL/GenBank/DDBJ databases">
        <authorList>
            <person name="de Groot N.N."/>
        </authorList>
    </citation>
    <scope>NUCLEOTIDE SEQUENCE [LARGE SCALE GENOMIC DNA]</scope>
    <source>
        <strain evidence="3 4">DSM 22007</strain>
    </source>
</reference>
<feature type="domain" description="CAAX prenyl protease 2/Lysostaphin resistance protein A-like" evidence="2">
    <location>
        <begin position="149"/>
        <end position="243"/>
    </location>
</feature>
<gene>
    <name evidence="3" type="ORF">SAMN04488092_104239</name>
</gene>
<keyword evidence="1" id="KW-0472">Membrane</keyword>
<dbReference type="GO" id="GO:0004175">
    <property type="term" value="F:endopeptidase activity"/>
    <property type="evidence" value="ECO:0007669"/>
    <property type="project" value="UniProtKB-ARBA"/>
</dbReference>
<feature type="transmembrane region" description="Helical" evidence="1">
    <location>
        <begin position="205"/>
        <end position="224"/>
    </location>
</feature>
<dbReference type="STRING" id="657014.SAMN04488092_104239"/>
<accession>A0A1H9DQ11</accession>
<proteinExistence type="predicted"/>
<dbReference type="Proteomes" id="UP000198634">
    <property type="component" value="Unassembled WGS sequence"/>
</dbReference>